<evidence type="ECO:0000313" key="2">
    <source>
        <dbReference type="EMBL" id="GII77129.1"/>
    </source>
</evidence>
<dbReference type="RefSeq" id="WP_203983883.1">
    <property type="nucleotide sequence ID" value="NZ_BOOU01000032.1"/>
</dbReference>
<comment type="caution">
    <text evidence="2">The sequence shown here is derived from an EMBL/GenBank/DDBJ whole genome shotgun (WGS) entry which is preliminary data.</text>
</comment>
<dbReference type="InterPro" id="IPR029058">
    <property type="entry name" value="AB_hydrolase_fold"/>
</dbReference>
<name>A0A919UYU2_9ACTN</name>
<keyword evidence="3" id="KW-1185">Reference proteome</keyword>
<dbReference type="Pfam" id="PF00561">
    <property type="entry name" value="Abhydrolase_1"/>
    <property type="match status" value="1"/>
</dbReference>
<dbReference type="Gene3D" id="3.40.50.1820">
    <property type="entry name" value="alpha/beta hydrolase"/>
    <property type="match status" value="1"/>
</dbReference>
<dbReference type="PANTHER" id="PTHR43194:SF2">
    <property type="entry name" value="PEROXISOMAL MEMBRANE PROTEIN LPX1"/>
    <property type="match status" value="1"/>
</dbReference>
<sequence length="258" mass="27850">MPATPAVVPPCDVVGSGPHRVIALHGWFGDRRSFARIHPYLDTDAFTYAFPDYRGYGEARGVEGEHTLAEIARDVIALADKLGWDTFSLLGHSMGGTAMQRVMLDAPGRVRRLAGVSPVPASGVPFDEQGWALFSGAAADPGNRRAIIDFTTGNRLPGRWLDEMVATSLRVSDEYAFRAYLDAWAGTDFHAEIEGDPTPVLVVAGAHDPALSAEVMRGTWLNWYPNAELVVLADAGHYAMEETPLALVSAVERFLSAG</sequence>
<reference evidence="2" key="1">
    <citation type="submission" date="2021-01" db="EMBL/GenBank/DDBJ databases">
        <title>Whole genome shotgun sequence of Sphaerisporangium rufum NBRC 109079.</title>
        <authorList>
            <person name="Komaki H."/>
            <person name="Tamura T."/>
        </authorList>
    </citation>
    <scope>NUCLEOTIDE SEQUENCE</scope>
    <source>
        <strain evidence="2">NBRC 109079</strain>
    </source>
</reference>
<dbReference type="PANTHER" id="PTHR43194">
    <property type="entry name" value="HYDROLASE ALPHA/BETA FOLD FAMILY"/>
    <property type="match status" value="1"/>
</dbReference>
<dbReference type="PRINTS" id="PR00111">
    <property type="entry name" value="ABHYDROLASE"/>
</dbReference>
<dbReference type="Proteomes" id="UP000655287">
    <property type="component" value="Unassembled WGS sequence"/>
</dbReference>
<dbReference type="AlphaFoldDB" id="A0A919UYU2"/>
<accession>A0A919UYU2</accession>
<proteinExistence type="predicted"/>
<evidence type="ECO:0000313" key="3">
    <source>
        <dbReference type="Proteomes" id="UP000655287"/>
    </source>
</evidence>
<gene>
    <name evidence="2" type="ORF">Sru01_21110</name>
</gene>
<dbReference type="InterPro" id="IPR000073">
    <property type="entry name" value="AB_hydrolase_1"/>
</dbReference>
<dbReference type="InterPro" id="IPR050228">
    <property type="entry name" value="Carboxylesterase_BioH"/>
</dbReference>
<evidence type="ECO:0000259" key="1">
    <source>
        <dbReference type="Pfam" id="PF00561"/>
    </source>
</evidence>
<dbReference type="SUPFAM" id="SSF53474">
    <property type="entry name" value="alpha/beta-Hydrolases"/>
    <property type="match status" value="1"/>
</dbReference>
<dbReference type="EMBL" id="BOOU01000032">
    <property type="protein sequence ID" value="GII77129.1"/>
    <property type="molecule type" value="Genomic_DNA"/>
</dbReference>
<dbReference type="GO" id="GO:0003824">
    <property type="term" value="F:catalytic activity"/>
    <property type="evidence" value="ECO:0007669"/>
    <property type="project" value="UniProtKB-ARBA"/>
</dbReference>
<feature type="domain" description="AB hydrolase-1" evidence="1">
    <location>
        <begin position="21"/>
        <end position="242"/>
    </location>
</feature>
<organism evidence="2 3">
    <name type="scientific">Sphaerisporangium rufum</name>
    <dbReference type="NCBI Taxonomy" id="1381558"/>
    <lineage>
        <taxon>Bacteria</taxon>
        <taxon>Bacillati</taxon>
        <taxon>Actinomycetota</taxon>
        <taxon>Actinomycetes</taxon>
        <taxon>Streptosporangiales</taxon>
        <taxon>Streptosporangiaceae</taxon>
        <taxon>Sphaerisporangium</taxon>
    </lineage>
</organism>
<protein>
    <submittedName>
        <fullName evidence="2">Esterase</fullName>
    </submittedName>
</protein>